<keyword evidence="4" id="KW-1185">Reference proteome</keyword>
<dbReference type="OrthoDB" id="5679025at2"/>
<feature type="region of interest" description="Disordered" evidence="1">
    <location>
        <begin position="59"/>
        <end position="79"/>
    </location>
</feature>
<comment type="caution">
    <text evidence="3">The sequence shown here is derived from an EMBL/GenBank/DDBJ whole genome shotgun (WGS) entry which is preliminary data.</text>
</comment>
<evidence type="ECO:0000256" key="1">
    <source>
        <dbReference type="SAM" id="MobiDB-lite"/>
    </source>
</evidence>
<keyword evidence="2" id="KW-1133">Transmembrane helix</keyword>
<feature type="transmembrane region" description="Helical" evidence="2">
    <location>
        <begin position="31"/>
        <end position="52"/>
    </location>
</feature>
<dbReference type="AlphaFoldDB" id="A0A2M8IVC9"/>
<reference evidence="3 4" key="1">
    <citation type="journal article" date="2018" name="Int. J. Syst. Evol. Microbiol.">
        <title>Pseudooceanicola lipolyticus sp. nov., a marine alphaproteobacterium, reclassification of Oceanicola flagellatus as Pseudooceanicola flagellatus comb. nov. and emended description of the genus Pseudooceanicola.</title>
        <authorList>
            <person name="Huang M.-M."/>
            <person name="Guo L.-L."/>
            <person name="Wu Y.-H."/>
            <person name="Lai Q.-L."/>
            <person name="Shao Z.-Z."/>
            <person name="Wang C.-S."/>
            <person name="Wu M."/>
            <person name="Xu X.-W."/>
        </authorList>
    </citation>
    <scope>NUCLEOTIDE SEQUENCE [LARGE SCALE GENOMIC DNA]</scope>
    <source>
        <strain evidence="3 4">157</strain>
    </source>
</reference>
<proteinExistence type="predicted"/>
<evidence type="ECO:0000256" key="2">
    <source>
        <dbReference type="SAM" id="Phobius"/>
    </source>
</evidence>
<evidence type="ECO:0000313" key="4">
    <source>
        <dbReference type="Proteomes" id="UP000231553"/>
    </source>
</evidence>
<name>A0A2M8IVC9_9RHOB</name>
<gene>
    <name evidence="3" type="ORF">CVM52_22030</name>
</gene>
<protein>
    <recommendedName>
        <fullName evidence="5">DUF2726 domain-containing protein</fullName>
    </recommendedName>
</protein>
<keyword evidence="2" id="KW-0812">Transmembrane</keyword>
<accession>A0A2M8IVC9</accession>
<sequence length="202" mass="22033">MEFETAILSDGSAPAPSGLYALAEAVLQANLALIFTLVLALFFLVTLILRIVRSLFGDNQPTETTPPSDPFARPSDKAAPPPLQEVLEAALNKPNRGHRLVLRPPLDEVIARPGWHSRHVAARAAQIDYGIIDGSGAYVCAVEVQSGRMPRDAEKCEALRRARIPLLEVPADYDAAHVENALRRALARRSNGSEHRHTAIHM</sequence>
<dbReference type="Proteomes" id="UP000231553">
    <property type="component" value="Unassembled WGS sequence"/>
</dbReference>
<organism evidence="3 4">
    <name type="scientific">Pseudooceanicola lipolyticus</name>
    <dbReference type="NCBI Taxonomy" id="2029104"/>
    <lineage>
        <taxon>Bacteria</taxon>
        <taxon>Pseudomonadati</taxon>
        <taxon>Pseudomonadota</taxon>
        <taxon>Alphaproteobacteria</taxon>
        <taxon>Rhodobacterales</taxon>
        <taxon>Paracoccaceae</taxon>
        <taxon>Pseudooceanicola</taxon>
    </lineage>
</organism>
<evidence type="ECO:0000313" key="3">
    <source>
        <dbReference type="EMBL" id="PJE34479.1"/>
    </source>
</evidence>
<keyword evidence="2" id="KW-0472">Membrane</keyword>
<evidence type="ECO:0008006" key="5">
    <source>
        <dbReference type="Google" id="ProtNLM"/>
    </source>
</evidence>
<dbReference type="RefSeq" id="WP_100164536.1">
    <property type="nucleotide sequence ID" value="NZ_PGTB01000176.1"/>
</dbReference>
<dbReference type="EMBL" id="PGTB01000176">
    <property type="protein sequence ID" value="PJE34479.1"/>
    <property type="molecule type" value="Genomic_DNA"/>
</dbReference>